<dbReference type="InterPro" id="IPR001304">
    <property type="entry name" value="C-type_lectin-like"/>
</dbReference>
<gene>
    <name evidence="4" type="ORF">RRG08_010034</name>
</gene>
<dbReference type="Pfam" id="PF00059">
    <property type="entry name" value="Lectin_C"/>
    <property type="match status" value="1"/>
</dbReference>
<dbReference type="Gene3D" id="3.10.100.10">
    <property type="entry name" value="Mannose-Binding Protein A, subunit A"/>
    <property type="match status" value="1"/>
</dbReference>
<dbReference type="SUPFAM" id="SSF56436">
    <property type="entry name" value="C-type lectin-like"/>
    <property type="match status" value="1"/>
</dbReference>
<proteinExistence type="predicted"/>
<evidence type="ECO:0000259" key="3">
    <source>
        <dbReference type="PROSITE" id="PS50041"/>
    </source>
</evidence>
<feature type="chain" id="PRO_5041908780" description="C-type lectin domain-containing protein" evidence="2">
    <location>
        <begin position="27"/>
        <end position="258"/>
    </location>
</feature>
<dbReference type="InterPro" id="IPR016186">
    <property type="entry name" value="C-type_lectin-like/link_sf"/>
</dbReference>
<feature type="domain" description="C-type lectin" evidence="3">
    <location>
        <begin position="136"/>
        <end position="250"/>
    </location>
</feature>
<dbReference type="AlphaFoldDB" id="A0AAE1CQY0"/>
<dbReference type="PROSITE" id="PS50041">
    <property type="entry name" value="C_TYPE_LECTIN_2"/>
    <property type="match status" value="1"/>
</dbReference>
<dbReference type="PROSITE" id="PS00615">
    <property type="entry name" value="C_TYPE_LECTIN_1"/>
    <property type="match status" value="1"/>
</dbReference>
<protein>
    <recommendedName>
        <fullName evidence="3">C-type lectin domain-containing protein</fullName>
    </recommendedName>
</protein>
<evidence type="ECO:0000313" key="4">
    <source>
        <dbReference type="EMBL" id="KAK3729713.1"/>
    </source>
</evidence>
<name>A0AAE1CQY0_9GAST</name>
<keyword evidence="2" id="KW-0732">Signal</keyword>
<dbReference type="InterPro" id="IPR016187">
    <property type="entry name" value="CTDL_fold"/>
</dbReference>
<reference evidence="4" key="1">
    <citation type="journal article" date="2023" name="G3 (Bethesda)">
        <title>A reference genome for the long-term kleptoplast-retaining sea slug Elysia crispata morphotype clarki.</title>
        <authorList>
            <person name="Eastman K.E."/>
            <person name="Pendleton A.L."/>
            <person name="Shaikh M.A."/>
            <person name="Suttiyut T."/>
            <person name="Ogas R."/>
            <person name="Tomko P."/>
            <person name="Gavelis G."/>
            <person name="Widhalm J.R."/>
            <person name="Wisecaver J.H."/>
        </authorList>
    </citation>
    <scope>NUCLEOTIDE SEQUENCE</scope>
    <source>
        <strain evidence="4">ECLA1</strain>
    </source>
</reference>
<comment type="caution">
    <text evidence="4">The sequence shown here is derived from an EMBL/GenBank/DDBJ whole genome shotgun (WGS) entry which is preliminary data.</text>
</comment>
<evidence type="ECO:0000256" key="1">
    <source>
        <dbReference type="ARBA" id="ARBA00023157"/>
    </source>
</evidence>
<keyword evidence="1" id="KW-1015">Disulfide bond</keyword>
<dbReference type="SMART" id="SM00034">
    <property type="entry name" value="CLECT"/>
    <property type="match status" value="1"/>
</dbReference>
<dbReference type="InterPro" id="IPR050111">
    <property type="entry name" value="C-type_lectin/snaclec_domain"/>
</dbReference>
<dbReference type="EMBL" id="JAWDGP010007118">
    <property type="protein sequence ID" value="KAK3729713.1"/>
    <property type="molecule type" value="Genomic_DNA"/>
</dbReference>
<dbReference type="Proteomes" id="UP001283361">
    <property type="component" value="Unassembled WGS sequence"/>
</dbReference>
<organism evidence="4 5">
    <name type="scientific">Elysia crispata</name>
    <name type="common">lettuce slug</name>
    <dbReference type="NCBI Taxonomy" id="231223"/>
    <lineage>
        <taxon>Eukaryota</taxon>
        <taxon>Metazoa</taxon>
        <taxon>Spiralia</taxon>
        <taxon>Lophotrochozoa</taxon>
        <taxon>Mollusca</taxon>
        <taxon>Gastropoda</taxon>
        <taxon>Heterobranchia</taxon>
        <taxon>Euthyneura</taxon>
        <taxon>Panpulmonata</taxon>
        <taxon>Sacoglossa</taxon>
        <taxon>Placobranchoidea</taxon>
        <taxon>Plakobranchidae</taxon>
        <taxon>Elysia</taxon>
    </lineage>
</organism>
<dbReference type="CDD" id="cd00037">
    <property type="entry name" value="CLECT"/>
    <property type="match status" value="1"/>
</dbReference>
<dbReference type="InterPro" id="IPR018378">
    <property type="entry name" value="C-type_lectin_CS"/>
</dbReference>
<evidence type="ECO:0000256" key="2">
    <source>
        <dbReference type="SAM" id="SignalP"/>
    </source>
</evidence>
<keyword evidence="5" id="KW-1185">Reference proteome</keyword>
<sequence>MLGSGRSVTCCVIFLYTWMHHHAGQAQPVSKSLRYAQENQTSILPLVPKRLISSSWTGVSDALTCARRSLSMFPGSRGFLYNRTSALCSPVLWLEGPSAPGALAAQSEEGDLYLSPGVCGDGFQVMAFGSAGDLACLRHENTTLVTQMEASSNCSAWGAHLVSVKTVAKLQLIRDIATFSTWVGFVFLEEQGIHLWTGDGETVTSQQIQDVFLEGEPNNLDGVEYCGQFYFEYLELNDVSCIEKFHYICEKDLPVLDE</sequence>
<accession>A0AAE1CQY0</accession>
<dbReference type="PANTHER" id="PTHR22803">
    <property type="entry name" value="MANNOSE, PHOSPHOLIPASE, LECTIN RECEPTOR RELATED"/>
    <property type="match status" value="1"/>
</dbReference>
<feature type="signal peptide" evidence="2">
    <location>
        <begin position="1"/>
        <end position="26"/>
    </location>
</feature>
<evidence type="ECO:0000313" key="5">
    <source>
        <dbReference type="Proteomes" id="UP001283361"/>
    </source>
</evidence>